<evidence type="ECO:0000256" key="5">
    <source>
        <dbReference type="ARBA" id="ARBA00023136"/>
    </source>
</evidence>
<organism evidence="10 11">
    <name type="scientific">Chloropicon roscoffensis</name>
    <dbReference type="NCBI Taxonomy" id="1461544"/>
    <lineage>
        <taxon>Eukaryota</taxon>
        <taxon>Viridiplantae</taxon>
        <taxon>Chlorophyta</taxon>
        <taxon>Chloropicophyceae</taxon>
        <taxon>Chloropicales</taxon>
        <taxon>Chloropicaceae</taxon>
        <taxon>Chloropicon</taxon>
    </lineage>
</organism>
<feature type="compositionally biased region" description="Polar residues" evidence="6">
    <location>
        <begin position="663"/>
        <end position="673"/>
    </location>
</feature>
<evidence type="ECO:0000259" key="9">
    <source>
        <dbReference type="PROSITE" id="PS51847"/>
    </source>
</evidence>
<dbReference type="PANTHER" id="PTHR10774:SF190">
    <property type="entry name" value="C2 CALCIUM_LIPID-BINDING ENDONUCLEASE_EXONUCLEASE_PHOSPHATASE-RELATED"/>
    <property type="match status" value="1"/>
</dbReference>
<dbReference type="GO" id="GO:0016020">
    <property type="term" value="C:membrane"/>
    <property type="evidence" value="ECO:0007669"/>
    <property type="project" value="UniProtKB-SubCell"/>
</dbReference>
<keyword evidence="5 7" id="KW-0472">Membrane</keyword>
<dbReference type="GO" id="GO:0008289">
    <property type="term" value="F:lipid binding"/>
    <property type="evidence" value="ECO:0007669"/>
    <property type="project" value="UniProtKB-KW"/>
</dbReference>
<dbReference type="Proteomes" id="UP001472866">
    <property type="component" value="Chromosome 02"/>
</dbReference>
<dbReference type="PROSITE" id="PS51847">
    <property type="entry name" value="SMP"/>
    <property type="match status" value="1"/>
</dbReference>
<comment type="subcellular location">
    <subcellularLocation>
        <location evidence="1">Membrane</location>
    </subcellularLocation>
</comment>
<reference evidence="10 11" key="1">
    <citation type="submission" date="2024-03" db="EMBL/GenBank/DDBJ databases">
        <title>Complete genome sequence of the green alga Chloropicon roscoffensis RCC1871.</title>
        <authorList>
            <person name="Lemieux C."/>
            <person name="Pombert J.-F."/>
            <person name="Otis C."/>
            <person name="Turmel M."/>
        </authorList>
    </citation>
    <scope>NUCLEOTIDE SEQUENCE [LARGE SCALE GENOMIC DNA]</scope>
    <source>
        <strain evidence="10 11">RCC1871</strain>
    </source>
</reference>
<dbReference type="PANTHER" id="PTHR10774">
    <property type="entry name" value="EXTENDED SYNAPTOTAGMIN-RELATED"/>
    <property type="match status" value="1"/>
</dbReference>
<feature type="region of interest" description="Disordered" evidence="6">
    <location>
        <begin position="27"/>
        <end position="60"/>
    </location>
</feature>
<keyword evidence="3" id="KW-0445">Lipid transport</keyword>
<evidence type="ECO:0000256" key="3">
    <source>
        <dbReference type="ARBA" id="ARBA00023055"/>
    </source>
</evidence>
<feature type="compositionally biased region" description="Basic and acidic residues" evidence="6">
    <location>
        <begin position="589"/>
        <end position="605"/>
    </location>
</feature>
<dbReference type="Gene3D" id="2.60.40.150">
    <property type="entry name" value="C2 domain"/>
    <property type="match status" value="1"/>
</dbReference>
<dbReference type="InterPro" id="IPR000008">
    <property type="entry name" value="C2_dom"/>
</dbReference>
<dbReference type="PROSITE" id="PS50004">
    <property type="entry name" value="C2"/>
    <property type="match status" value="1"/>
</dbReference>
<dbReference type="EMBL" id="CP151502">
    <property type="protein sequence ID" value="WZN60013.1"/>
    <property type="molecule type" value="Genomic_DNA"/>
</dbReference>
<keyword evidence="7" id="KW-0812">Transmembrane</keyword>
<name>A0AAX4P244_9CHLO</name>
<evidence type="ECO:0000256" key="4">
    <source>
        <dbReference type="ARBA" id="ARBA00023121"/>
    </source>
</evidence>
<proteinExistence type="predicted"/>
<dbReference type="SUPFAM" id="SSF49562">
    <property type="entry name" value="C2 domain (Calcium/lipid-binding domain, CaLB)"/>
    <property type="match status" value="1"/>
</dbReference>
<dbReference type="GO" id="GO:0006869">
    <property type="term" value="P:lipid transport"/>
    <property type="evidence" value="ECO:0007669"/>
    <property type="project" value="UniProtKB-KW"/>
</dbReference>
<dbReference type="SUPFAM" id="SSF50729">
    <property type="entry name" value="PH domain-like"/>
    <property type="match status" value="1"/>
</dbReference>
<dbReference type="Pfam" id="PF00168">
    <property type="entry name" value="C2"/>
    <property type="match status" value="1"/>
</dbReference>
<evidence type="ECO:0000256" key="7">
    <source>
        <dbReference type="SAM" id="Phobius"/>
    </source>
</evidence>
<dbReference type="Pfam" id="PF25669">
    <property type="entry name" value="SMP_MUG190-like"/>
    <property type="match status" value="1"/>
</dbReference>
<sequence length="775" mass="86637">MNTYEEAKRILAELSLENIALRRQVNRLETTSKKEEPDADAEDEEQDESHGLGLKRPGKEEDTLEAKARQFAAMLLRNSPSLVHFFSIVSIVYLCGYLKMPFWLLVVVAVPWLEIIKSTDSERLANNIVIERYLRRLLVVDDDQYTIGDTAAWLNRAMVRLWPKALEPMISGIILDNVQFIFDDFLKTQSVIKRLKVESVSLGEVPIRILRMRTSLPEEHVAVTKKKAGKSSSKKFKDFSQGVYSDEQHMAFDHLLQAFQSGSKESRVDIDLDFQFVPSENMRFELSAGLHEKLPFFLHLSKLSLEGTVRLRLSHLSGLPPYVGMLGITLPTLPDLDFQIRPVSKLLGDITQMPLINQIGGLVRGALTVLALPNVLEVPLAEMSAEEPDEVAAAVKIVNVDTGLDLGQAGDKEFGEEPKVKLNVEVLRAYNLAEADRNLIGANTSDPFVTISVAHKRAKTKVKRRTCNPRWNENFTFLLQNLEKPVKFSVWDHDLVGKNTLLGTATVDLEALFDGSAHMVELDLSSVEFGQRGTLHVSLEMFDLGLYEDESEDEKFEEVEEVAASQTGGLGVDKSLGEKTDSAEALGTTRRESNALQMEDIKAALEEDSDDDAERPQVKQGPDEVLPKKVSIQRDGPARTSSSVKSGSSSPQLSPSKSQKPSRTLSRQSTLARTRSIGTYTGPLKTWGGYFRNQIKERYCVLANGELVLYKDLTCSREFMSFRITPQMDIIGLGCTANGYPVQVQDQSKILVEMWLEDDTERQKLTKALEACTKV</sequence>
<dbReference type="AlphaFoldDB" id="A0AAX4P244"/>
<evidence type="ECO:0000256" key="1">
    <source>
        <dbReference type="ARBA" id="ARBA00004370"/>
    </source>
</evidence>
<feature type="region of interest" description="Disordered" evidence="6">
    <location>
        <begin position="561"/>
        <end position="673"/>
    </location>
</feature>
<evidence type="ECO:0000259" key="8">
    <source>
        <dbReference type="PROSITE" id="PS50004"/>
    </source>
</evidence>
<evidence type="ECO:0000256" key="2">
    <source>
        <dbReference type="ARBA" id="ARBA00022448"/>
    </source>
</evidence>
<dbReference type="GO" id="GO:0005783">
    <property type="term" value="C:endoplasmic reticulum"/>
    <property type="evidence" value="ECO:0007669"/>
    <property type="project" value="TreeGrafter"/>
</dbReference>
<protein>
    <submittedName>
        <fullName evidence="10">Uncharacterized protein</fullName>
    </submittedName>
</protein>
<accession>A0AAX4P244</accession>
<feature type="domain" description="SMP-LTD" evidence="9">
    <location>
        <begin position="147"/>
        <end position="381"/>
    </location>
</feature>
<feature type="compositionally biased region" description="Acidic residues" evidence="6">
    <location>
        <begin position="37"/>
        <end position="47"/>
    </location>
</feature>
<dbReference type="InterPro" id="IPR031468">
    <property type="entry name" value="SMP_LBD"/>
</dbReference>
<keyword evidence="7" id="KW-1133">Transmembrane helix</keyword>
<evidence type="ECO:0000313" key="10">
    <source>
        <dbReference type="EMBL" id="WZN60013.1"/>
    </source>
</evidence>
<feature type="transmembrane region" description="Helical" evidence="7">
    <location>
        <begin position="82"/>
        <end position="113"/>
    </location>
</feature>
<dbReference type="CDD" id="cd00030">
    <property type="entry name" value="C2"/>
    <property type="match status" value="1"/>
</dbReference>
<dbReference type="InterPro" id="IPR035892">
    <property type="entry name" value="C2_domain_sf"/>
</dbReference>
<evidence type="ECO:0000256" key="6">
    <source>
        <dbReference type="SAM" id="MobiDB-lite"/>
    </source>
</evidence>
<feature type="domain" description="C2" evidence="8">
    <location>
        <begin position="408"/>
        <end position="522"/>
    </location>
</feature>
<feature type="compositionally biased region" description="Basic and acidic residues" evidence="6">
    <location>
        <begin position="614"/>
        <end position="627"/>
    </location>
</feature>
<feature type="compositionally biased region" description="Low complexity" evidence="6">
    <location>
        <begin position="641"/>
        <end position="662"/>
    </location>
</feature>
<evidence type="ECO:0000313" key="11">
    <source>
        <dbReference type="Proteomes" id="UP001472866"/>
    </source>
</evidence>
<dbReference type="SMART" id="SM00239">
    <property type="entry name" value="C2"/>
    <property type="match status" value="1"/>
</dbReference>
<gene>
    <name evidence="10" type="ORF">HKI87_02g15410</name>
</gene>
<keyword evidence="4" id="KW-0446">Lipid-binding</keyword>
<dbReference type="CDD" id="cd21669">
    <property type="entry name" value="SMP_SF"/>
    <property type="match status" value="1"/>
</dbReference>
<keyword evidence="2" id="KW-0813">Transport</keyword>
<dbReference type="InterPro" id="IPR045050">
    <property type="entry name" value="Synaptotagmin_plant"/>
</dbReference>
<keyword evidence="11" id="KW-1185">Reference proteome</keyword>